<dbReference type="Proteomes" id="UP000581189">
    <property type="component" value="Unassembled WGS sequence"/>
</dbReference>
<name>A0A7W4D7Z0_9GAMM</name>
<organism evidence="2 3">
    <name type="scientific">Aquipseudomonas guryensis</name>
    <dbReference type="NCBI Taxonomy" id="2759165"/>
    <lineage>
        <taxon>Bacteria</taxon>
        <taxon>Pseudomonadati</taxon>
        <taxon>Pseudomonadota</taxon>
        <taxon>Gammaproteobacteria</taxon>
        <taxon>Pseudomonadales</taxon>
        <taxon>Pseudomonadaceae</taxon>
        <taxon>Aquipseudomonas</taxon>
    </lineage>
</organism>
<dbReference type="AlphaFoldDB" id="A0A7W4D7Z0"/>
<accession>A0A7W4D7Z0</accession>
<dbReference type="Pfam" id="PF01764">
    <property type="entry name" value="Lipase_3"/>
    <property type="match status" value="1"/>
</dbReference>
<dbReference type="GO" id="GO:0016787">
    <property type="term" value="F:hydrolase activity"/>
    <property type="evidence" value="ECO:0007669"/>
    <property type="project" value="UniProtKB-KW"/>
</dbReference>
<gene>
    <name evidence="2" type="ORF">H3H45_00360</name>
</gene>
<dbReference type="GO" id="GO:0006629">
    <property type="term" value="P:lipid metabolic process"/>
    <property type="evidence" value="ECO:0007669"/>
    <property type="project" value="InterPro"/>
</dbReference>
<evidence type="ECO:0000313" key="2">
    <source>
        <dbReference type="EMBL" id="MBB1517669.1"/>
    </source>
</evidence>
<reference evidence="2 3" key="1">
    <citation type="submission" date="2020-08" db="EMBL/GenBank/DDBJ databases">
        <authorList>
            <person name="Kim C.M."/>
        </authorList>
    </citation>
    <scope>NUCLEOTIDE SEQUENCE [LARGE SCALE GENOMIC DNA]</scope>
    <source>
        <strain evidence="2 3">SR9</strain>
    </source>
</reference>
<sequence>MHYLPAVCLVFLQFGCTSVPTFEQRVHTADRLAAAHGWRSFQVPANEFQLVAYASPALASADHLTIYIEGDGLAWQRRDKVSDDPTPVEPVALGMALNQGQGPAVYLARPCQYSQSDNAACRPSTWTRGRFSVQVVEAMNQAVERLKARYRARTLTLVGYSGGGAIALLIAARRDDVAKVVTVAGTLDHRAWTDLHHFTPLHDSLNPVDAWQQLERIPQLHLVGGADANMSLPIAQSYIRRFPAGRVPLLKVVPGFDHSCCWVRDWPSIYAADALGAGAD</sequence>
<dbReference type="InterPro" id="IPR029058">
    <property type="entry name" value="AB_hydrolase_fold"/>
</dbReference>
<feature type="domain" description="Fungal lipase-type" evidence="1">
    <location>
        <begin position="134"/>
        <end position="172"/>
    </location>
</feature>
<dbReference type="EMBL" id="JACJFN010000001">
    <property type="protein sequence ID" value="MBB1517669.1"/>
    <property type="molecule type" value="Genomic_DNA"/>
</dbReference>
<keyword evidence="2" id="KW-0378">Hydrolase</keyword>
<proteinExistence type="predicted"/>
<dbReference type="SUPFAM" id="SSF53474">
    <property type="entry name" value="alpha/beta-Hydrolases"/>
    <property type="match status" value="1"/>
</dbReference>
<evidence type="ECO:0000259" key="1">
    <source>
        <dbReference type="Pfam" id="PF01764"/>
    </source>
</evidence>
<dbReference type="Gene3D" id="3.40.50.1820">
    <property type="entry name" value="alpha/beta hydrolase"/>
    <property type="match status" value="1"/>
</dbReference>
<keyword evidence="3" id="KW-1185">Reference proteome</keyword>
<protein>
    <submittedName>
        <fullName evidence="2">Alpha/beta hydrolase</fullName>
    </submittedName>
</protein>
<dbReference type="InterPro" id="IPR002921">
    <property type="entry name" value="Fungal_lipase-type"/>
</dbReference>
<comment type="caution">
    <text evidence="2">The sequence shown here is derived from an EMBL/GenBank/DDBJ whole genome shotgun (WGS) entry which is preliminary data.</text>
</comment>
<evidence type="ECO:0000313" key="3">
    <source>
        <dbReference type="Proteomes" id="UP000581189"/>
    </source>
</evidence>